<dbReference type="GO" id="GO:0000155">
    <property type="term" value="F:phosphorelay sensor kinase activity"/>
    <property type="evidence" value="ECO:0007669"/>
    <property type="project" value="InterPro"/>
</dbReference>
<dbReference type="Gene3D" id="1.10.287.130">
    <property type="match status" value="1"/>
</dbReference>
<feature type="domain" description="Histidine kinase" evidence="10">
    <location>
        <begin position="194"/>
        <end position="423"/>
    </location>
</feature>
<dbReference type="Proteomes" id="UP000500938">
    <property type="component" value="Chromosome"/>
</dbReference>
<evidence type="ECO:0000256" key="8">
    <source>
        <dbReference type="ARBA" id="ARBA00023012"/>
    </source>
</evidence>
<evidence type="ECO:0000256" key="4">
    <source>
        <dbReference type="ARBA" id="ARBA00022679"/>
    </source>
</evidence>
<keyword evidence="4" id="KW-0808">Transferase</keyword>
<evidence type="ECO:0000256" key="9">
    <source>
        <dbReference type="PROSITE-ProRule" id="PRU00169"/>
    </source>
</evidence>
<evidence type="ECO:0000259" key="12">
    <source>
        <dbReference type="PROSITE" id="PS50112"/>
    </source>
</evidence>
<dbReference type="PROSITE" id="PS50110">
    <property type="entry name" value="RESPONSE_REGULATORY"/>
    <property type="match status" value="1"/>
</dbReference>
<dbReference type="PANTHER" id="PTHR43065">
    <property type="entry name" value="SENSOR HISTIDINE KINASE"/>
    <property type="match status" value="1"/>
</dbReference>
<dbReference type="NCBIfam" id="TIGR00229">
    <property type="entry name" value="sensory_box"/>
    <property type="match status" value="1"/>
</dbReference>
<dbReference type="SMART" id="SM00388">
    <property type="entry name" value="HisKA"/>
    <property type="match status" value="1"/>
</dbReference>
<evidence type="ECO:0000259" key="10">
    <source>
        <dbReference type="PROSITE" id="PS50109"/>
    </source>
</evidence>
<dbReference type="Gene3D" id="3.30.450.20">
    <property type="entry name" value="PAS domain"/>
    <property type="match status" value="1"/>
</dbReference>
<protein>
    <recommendedName>
        <fullName evidence="2">histidine kinase</fullName>
        <ecNumber evidence="2">2.7.13.3</ecNumber>
    </recommendedName>
</protein>
<dbReference type="Gene3D" id="3.30.565.10">
    <property type="entry name" value="Histidine kinase-like ATPase, C-terminal domain"/>
    <property type="match status" value="1"/>
</dbReference>
<keyword evidence="8" id="KW-0902">Two-component regulatory system</keyword>
<dbReference type="RefSeq" id="WP_171223573.1">
    <property type="nucleotide sequence ID" value="NZ_CP053085.1"/>
</dbReference>
<dbReference type="InterPro" id="IPR011006">
    <property type="entry name" value="CheY-like_superfamily"/>
</dbReference>
<dbReference type="Pfam" id="PF00989">
    <property type="entry name" value="PAS"/>
    <property type="match status" value="1"/>
</dbReference>
<feature type="domain" description="PAS" evidence="12">
    <location>
        <begin position="50"/>
        <end position="101"/>
    </location>
</feature>
<dbReference type="InterPro" id="IPR005467">
    <property type="entry name" value="His_kinase_dom"/>
</dbReference>
<dbReference type="InterPro" id="IPR003661">
    <property type="entry name" value="HisK_dim/P_dom"/>
</dbReference>
<dbReference type="CDD" id="cd00130">
    <property type="entry name" value="PAS"/>
    <property type="match status" value="1"/>
</dbReference>
<keyword evidence="7" id="KW-0067">ATP-binding</keyword>
<keyword evidence="15" id="KW-1185">Reference proteome</keyword>
<dbReference type="SMART" id="SM00448">
    <property type="entry name" value="REC"/>
    <property type="match status" value="1"/>
</dbReference>
<organism evidence="14 15">
    <name type="scientific">Gemmatimonas groenlandica</name>
    <dbReference type="NCBI Taxonomy" id="2732249"/>
    <lineage>
        <taxon>Bacteria</taxon>
        <taxon>Pseudomonadati</taxon>
        <taxon>Gemmatimonadota</taxon>
        <taxon>Gemmatimonadia</taxon>
        <taxon>Gemmatimonadales</taxon>
        <taxon>Gemmatimonadaceae</taxon>
        <taxon>Gemmatimonas</taxon>
    </lineage>
</organism>
<dbReference type="PANTHER" id="PTHR43065:SF50">
    <property type="entry name" value="HISTIDINE KINASE"/>
    <property type="match status" value="1"/>
</dbReference>
<dbReference type="PROSITE" id="PS50109">
    <property type="entry name" value="HIS_KIN"/>
    <property type="match status" value="1"/>
</dbReference>
<dbReference type="AlphaFoldDB" id="A0A6M4IKU7"/>
<dbReference type="InterPro" id="IPR000014">
    <property type="entry name" value="PAS"/>
</dbReference>
<evidence type="ECO:0000256" key="2">
    <source>
        <dbReference type="ARBA" id="ARBA00012438"/>
    </source>
</evidence>
<evidence type="ECO:0000256" key="7">
    <source>
        <dbReference type="ARBA" id="ARBA00022840"/>
    </source>
</evidence>
<dbReference type="SMART" id="SM00387">
    <property type="entry name" value="HATPase_c"/>
    <property type="match status" value="1"/>
</dbReference>
<dbReference type="SUPFAM" id="SSF55785">
    <property type="entry name" value="PYP-like sensor domain (PAS domain)"/>
    <property type="match status" value="1"/>
</dbReference>
<evidence type="ECO:0000313" key="15">
    <source>
        <dbReference type="Proteomes" id="UP000500938"/>
    </source>
</evidence>
<dbReference type="InterPro" id="IPR001610">
    <property type="entry name" value="PAC"/>
</dbReference>
<evidence type="ECO:0000259" key="11">
    <source>
        <dbReference type="PROSITE" id="PS50110"/>
    </source>
</evidence>
<dbReference type="SUPFAM" id="SSF55874">
    <property type="entry name" value="ATPase domain of HSP90 chaperone/DNA topoisomerase II/histidine kinase"/>
    <property type="match status" value="1"/>
</dbReference>
<keyword evidence="6" id="KW-0418">Kinase</keyword>
<dbReference type="Pfam" id="PF00512">
    <property type="entry name" value="HisKA"/>
    <property type="match status" value="1"/>
</dbReference>
<dbReference type="InterPro" id="IPR013767">
    <property type="entry name" value="PAS_fold"/>
</dbReference>
<dbReference type="InterPro" id="IPR036890">
    <property type="entry name" value="HATPase_C_sf"/>
</dbReference>
<gene>
    <name evidence="14" type="ORF">HKW67_00770</name>
</gene>
<dbReference type="Gene3D" id="3.40.50.2300">
    <property type="match status" value="1"/>
</dbReference>
<evidence type="ECO:0000256" key="3">
    <source>
        <dbReference type="ARBA" id="ARBA00022553"/>
    </source>
</evidence>
<evidence type="ECO:0000313" key="14">
    <source>
        <dbReference type="EMBL" id="QJR34147.1"/>
    </source>
</evidence>
<keyword evidence="5" id="KW-0547">Nucleotide-binding</keyword>
<evidence type="ECO:0000256" key="5">
    <source>
        <dbReference type="ARBA" id="ARBA00022741"/>
    </source>
</evidence>
<sequence>MNNGRTLRRRLAEADATIAALVSGEIDAVVDSRSRSPVLLAMAQQALRESEARYRSIVETSNEGIFTVALDATLTFANRRIADLLGYTPADLIGRSLLELLPAHAYERAMLRISSLDHDVDGASEVTILKKDGTELHVELKSSVVRDEHGKHVGMLAMMTDRTRRRQAEEALRKIEAQLIVSDRMASVGTLAAGVAHEINNPLAAVTANLAFIAEHCRCGGALSPTADGCEVSGQPSMQDAIKDAREAAERVRIIVRDLMIFSRARPDELIGAVDVHRVLDSTVRMAWNEIRHRAQLVRNYGSVPLVSASEARLGQVMLNLLVNAAQALPEGHAEHHAISLSTWFDRDRQRVMVEIRDTGVGISPEHINRIFDPFFTTKDVGLGTGLGLAICQRIVTDLDGELTVRSELGTGTTFSVSLPIATMPSVVKPLPVPANERGARARILIVDDEELIVRSLVRTLGGEHDVVGVTAAREALALLEAGDRFDVILCDIMMPEMTGVDLYGELMRMAPDQAHRMMFLTGGAFTPSTQAFLAESSNLQLEKPYAPIQLRDAVQLVLRDGRSPANPSPEC</sequence>
<dbReference type="SUPFAM" id="SSF47384">
    <property type="entry name" value="Homodimeric domain of signal transducing histidine kinase"/>
    <property type="match status" value="1"/>
</dbReference>
<dbReference type="PROSITE" id="PS50113">
    <property type="entry name" value="PAC"/>
    <property type="match status" value="1"/>
</dbReference>
<name>A0A6M4IKU7_9BACT</name>
<feature type="domain" description="Response regulatory" evidence="11">
    <location>
        <begin position="443"/>
        <end position="559"/>
    </location>
</feature>
<dbReference type="InterPro" id="IPR004358">
    <property type="entry name" value="Sig_transdc_His_kin-like_C"/>
</dbReference>
<reference evidence="14 15" key="1">
    <citation type="submission" date="2020-05" db="EMBL/GenBank/DDBJ databases">
        <title>Complete genome sequence of Gemmatimonas greenlandica TET16.</title>
        <authorList>
            <person name="Zeng Y."/>
        </authorList>
    </citation>
    <scope>NUCLEOTIDE SEQUENCE [LARGE SCALE GENOMIC DNA]</scope>
    <source>
        <strain evidence="14 15">TET16</strain>
    </source>
</reference>
<dbReference type="Pfam" id="PF02518">
    <property type="entry name" value="HATPase_c"/>
    <property type="match status" value="1"/>
</dbReference>
<evidence type="ECO:0000259" key="13">
    <source>
        <dbReference type="PROSITE" id="PS50113"/>
    </source>
</evidence>
<dbReference type="InterPro" id="IPR035965">
    <property type="entry name" value="PAS-like_dom_sf"/>
</dbReference>
<dbReference type="Pfam" id="PF00072">
    <property type="entry name" value="Response_reg"/>
    <property type="match status" value="1"/>
</dbReference>
<dbReference type="SUPFAM" id="SSF52172">
    <property type="entry name" value="CheY-like"/>
    <property type="match status" value="1"/>
</dbReference>
<dbReference type="SMART" id="SM00086">
    <property type="entry name" value="PAC"/>
    <property type="match status" value="1"/>
</dbReference>
<dbReference type="InterPro" id="IPR003594">
    <property type="entry name" value="HATPase_dom"/>
</dbReference>
<dbReference type="InterPro" id="IPR000700">
    <property type="entry name" value="PAS-assoc_C"/>
</dbReference>
<comment type="catalytic activity">
    <reaction evidence="1">
        <text>ATP + protein L-histidine = ADP + protein N-phospho-L-histidine.</text>
        <dbReference type="EC" id="2.7.13.3"/>
    </reaction>
</comment>
<dbReference type="EC" id="2.7.13.3" evidence="2"/>
<dbReference type="PRINTS" id="PR00344">
    <property type="entry name" value="BCTRLSENSOR"/>
</dbReference>
<dbReference type="EMBL" id="CP053085">
    <property type="protein sequence ID" value="QJR34147.1"/>
    <property type="molecule type" value="Genomic_DNA"/>
</dbReference>
<feature type="domain" description="PAC" evidence="13">
    <location>
        <begin position="122"/>
        <end position="174"/>
    </location>
</feature>
<keyword evidence="3 9" id="KW-0597">Phosphoprotein</keyword>
<dbReference type="KEGG" id="ggr:HKW67_00770"/>
<dbReference type="GO" id="GO:0005524">
    <property type="term" value="F:ATP binding"/>
    <property type="evidence" value="ECO:0007669"/>
    <property type="project" value="UniProtKB-KW"/>
</dbReference>
<feature type="modified residue" description="4-aspartylphosphate" evidence="9">
    <location>
        <position position="492"/>
    </location>
</feature>
<proteinExistence type="predicted"/>
<accession>A0A6M4IKU7</accession>
<dbReference type="SMART" id="SM00091">
    <property type="entry name" value="PAS"/>
    <property type="match status" value="1"/>
</dbReference>
<dbReference type="CDD" id="cd00082">
    <property type="entry name" value="HisKA"/>
    <property type="match status" value="1"/>
</dbReference>
<dbReference type="PROSITE" id="PS50112">
    <property type="entry name" value="PAS"/>
    <property type="match status" value="1"/>
</dbReference>
<dbReference type="InterPro" id="IPR001789">
    <property type="entry name" value="Sig_transdc_resp-reg_receiver"/>
</dbReference>
<evidence type="ECO:0000256" key="6">
    <source>
        <dbReference type="ARBA" id="ARBA00022777"/>
    </source>
</evidence>
<evidence type="ECO:0000256" key="1">
    <source>
        <dbReference type="ARBA" id="ARBA00000085"/>
    </source>
</evidence>
<dbReference type="GO" id="GO:0006355">
    <property type="term" value="P:regulation of DNA-templated transcription"/>
    <property type="evidence" value="ECO:0007669"/>
    <property type="project" value="InterPro"/>
</dbReference>
<dbReference type="InterPro" id="IPR036097">
    <property type="entry name" value="HisK_dim/P_sf"/>
</dbReference>